<sequence length="669" mass="70831">MVYLTVDSPESVWPLGWDSFPDFTAMDEPPMRGGYVPRGRGGPGRGGPPRGRGGFMDRGRGDGRGGMMRGGPPGRGGRGAPPRGGMGRGGDRGSNGGFGMGSRGRGGMGGMRGRGDFSPRGEGRGGSRFQRGGGSMFGAGGRGGRGMDRGGGRGGRGGFDRGGRGGGGGPPPDRYGGPIKRGGPQGGPMAKRGRFDSSQGSNGYAPPSSDGALHFNKPLKHAILTTPASLHILNKLQLGYLHSLLQTMKAFPCLRATPARSVPYSRMRSAIAHLWLYPYTRAAHTLNYRSTLPISIYSHRQEFWSCNTEYFQSVPLYEDMVCLQSFSRYEETECLQSFPLHKETECLQSAPFHYSSGGGGYESSGSYATPPAAPPYRSASDLIFAWRMPTEKYWEKVKALRIVFLDLEKVYNSITRTILWVQQGIARHYSSGGGYDSSSSYATPTAAPPYRAEPAHSYAPAPAHDYSTEPPAYGGGQPYGGSQSYGADYSSGGGYEAGDYSSGYNAPPAEAAPGYGPSAAGSYGAAPDSYSYNKPAPEAEAYGGYSSSAGYNTASSYEVRGYSTSSNAYDASGYGGGGYGKPEYGTRGSFRYSFTSLLLSIAGWVVFGMESKLDHSPELEEEHEGCSSLTLGSKDDLSLNFLTSIASVAVRLVMASRVIMAVNHAATKA</sequence>
<feature type="compositionally biased region" description="Gly residues" evidence="1">
    <location>
        <begin position="131"/>
        <end position="144"/>
    </location>
</feature>
<organism evidence="2">
    <name type="scientific">Timema tahoe</name>
    <dbReference type="NCBI Taxonomy" id="61484"/>
    <lineage>
        <taxon>Eukaryota</taxon>
        <taxon>Metazoa</taxon>
        <taxon>Ecdysozoa</taxon>
        <taxon>Arthropoda</taxon>
        <taxon>Hexapoda</taxon>
        <taxon>Insecta</taxon>
        <taxon>Pterygota</taxon>
        <taxon>Neoptera</taxon>
        <taxon>Polyneoptera</taxon>
        <taxon>Phasmatodea</taxon>
        <taxon>Timematodea</taxon>
        <taxon>Timematoidea</taxon>
        <taxon>Timematidae</taxon>
        <taxon>Timema</taxon>
    </lineage>
</organism>
<feature type="compositionally biased region" description="Basic and acidic residues" evidence="1">
    <location>
        <begin position="113"/>
        <end position="125"/>
    </location>
</feature>
<name>A0A7R9FJ89_9NEOP</name>
<evidence type="ECO:0000313" key="2">
    <source>
        <dbReference type="EMBL" id="CAD7453502.1"/>
    </source>
</evidence>
<feature type="compositionally biased region" description="Gly residues" evidence="1">
    <location>
        <begin position="64"/>
        <end position="112"/>
    </location>
</feature>
<feature type="region of interest" description="Disordered" evidence="1">
    <location>
        <begin position="452"/>
        <end position="480"/>
    </location>
</feature>
<proteinExistence type="predicted"/>
<dbReference type="EMBL" id="OE000349">
    <property type="protein sequence ID" value="CAD7453502.1"/>
    <property type="molecule type" value="Genomic_DNA"/>
</dbReference>
<gene>
    <name evidence="2" type="ORF">TTEB3V08_LOCUS1639</name>
</gene>
<evidence type="ECO:0000256" key="1">
    <source>
        <dbReference type="SAM" id="MobiDB-lite"/>
    </source>
</evidence>
<reference evidence="2" key="1">
    <citation type="submission" date="2020-11" db="EMBL/GenBank/DDBJ databases">
        <authorList>
            <person name="Tran Van P."/>
        </authorList>
    </citation>
    <scope>NUCLEOTIDE SEQUENCE</scope>
</reference>
<feature type="compositionally biased region" description="Gly residues" evidence="1">
    <location>
        <begin position="39"/>
        <end position="54"/>
    </location>
</feature>
<protein>
    <submittedName>
        <fullName evidence="2">Uncharacterized protein</fullName>
    </submittedName>
</protein>
<accession>A0A7R9FJ89</accession>
<feature type="region of interest" description="Disordered" evidence="1">
    <location>
        <begin position="31"/>
        <end position="211"/>
    </location>
</feature>
<dbReference type="AlphaFoldDB" id="A0A7R9FJ89"/>